<proteinExistence type="predicted"/>
<dbReference type="SUPFAM" id="SSF54928">
    <property type="entry name" value="RNA-binding domain, RBD"/>
    <property type="match status" value="1"/>
</dbReference>
<dbReference type="InterPro" id="IPR000504">
    <property type="entry name" value="RRM_dom"/>
</dbReference>
<evidence type="ECO:0000313" key="4">
    <source>
        <dbReference type="Proteomes" id="UP000242180"/>
    </source>
</evidence>
<evidence type="ECO:0000256" key="1">
    <source>
        <dbReference type="PROSITE-ProRule" id="PRU00176"/>
    </source>
</evidence>
<protein>
    <recommendedName>
        <fullName evidence="2">RRM domain-containing protein</fullName>
    </recommendedName>
</protein>
<dbReference type="InterPro" id="IPR035979">
    <property type="entry name" value="RBD_domain_sf"/>
</dbReference>
<dbReference type="Gene3D" id="3.30.70.330">
    <property type="match status" value="1"/>
</dbReference>
<sequence>MSYYRDRRDEPSRRLYVGNIDRYVRERDLERLFGKLGRTVDVEILSDFGFVEYDDIRGSSFSFPPLVSFIAMLVCAR</sequence>
<dbReference type="InParanoid" id="A0A1X2H1K9"/>
<accession>A0A1X2H1K9</accession>
<dbReference type="PROSITE" id="PS50102">
    <property type="entry name" value="RRM"/>
    <property type="match status" value="1"/>
</dbReference>
<dbReference type="Pfam" id="PF00076">
    <property type="entry name" value="RRM_1"/>
    <property type="match status" value="1"/>
</dbReference>
<dbReference type="InterPro" id="IPR012677">
    <property type="entry name" value="Nucleotide-bd_a/b_plait_sf"/>
</dbReference>
<comment type="caution">
    <text evidence="3">The sequence shown here is derived from an EMBL/GenBank/DDBJ whole genome shotgun (WGS) entry which is preliminary data.</text>
</comment>
<gene>
    <name evidence="3" type="ORF">BCR43DRAFT_498894</name>
</gene>
<keyword evidence="4" id="KW-1185">Reference proteome</keyword>
<dbReference type="AlphaFoldDB" id="A0A1X2H1K9"/>
<dbReference type="Proteomes" id="UP000242180">
    <property type="component" value="Unassembled WGS sequence"/>
</dbReference>
<dbReference type="GO" id="GO:0003723">
    <property type="term" value="F:RNA binding"/>
    <property type="evidence" value="ECO:0007669"/>
    <property type="project" value="UniProtKB-UniRule"/>
</dbReference>
<evidence type="ECO:0000313" key="3">
    <source>
        <dbReference type="EMBL" id="ORY91317.1"/>
    </source>
</evidence>
<dbReference type="OrthoDB" id="1099063at2759"/>
<reference evidence="3 4" key="1">
    <citation type="submission" date="2016-07" db="EMBL/GenBank/DDBJ databases">
        <title>Pervasive Adenine N6-methylation of Active Genes in Fungi.</title>
        <authorList>
            <consortium name="DOE Joint Genome Institute"/>
            <person name="Mondo S.J."/>
            <person name="Dannebaum R.O."/>
            <person name="Kuo R.C."/>
            <person name="Labutti K."/>
            <person name="Haridas S."/>
            <person name="Kuo A."/>
            <person name="Salamov A."/>
            <person name="Ahrendt S.R."/>
            <person name="Lipzen A."/>
            <person name="Sullivan W."/>
            <person name="Andreopoulos W.B."/>
            <person name="Clum A."/>
            <person name="Lindquist E."/>
            <person name="Daum C."/>
            <person name="Ramamoorthy G.K."/>
            <person name="Gryganskyi A."/>
            <person name="Culley D."/>
            <person name="Magnuson J.K."/>
            <person name="James T.Y."/>
            <person name="O'Malley M.A."/>
            <person name="Stajich J.E."/>
            <person name="Spatafora J.W."/>
            <person name="Visel A."/>
            <person name="Grigoriev I.V."/>
        </authorList>
    </citation>
    <scope>NUCLEOTIDE SEQUENCE [LARGE SCALE GENOMIC DNA]</scope>
    <source>
        <strain evidence="3 4">NRRL 2496</strain>
    </source>
</reference>
<organism evidence="3 4">
    <name type="scientific">Syncephalastrum racemosum</name>
    <name type="common">Filamentous fungus</name>
    <dbReference type="NCBI Taxonomy" id="13706"/>
    <lineage>
        <taxon>Eukaryota</taxon>
        <taxon>Fungi</taxon>
        <taxon>Fungi incertae sedis</taxon>
        <taxon>Mucoromycota</taxon>
        <taxon>Mucoromycotina</taxon>
        <taxon>Mucoromycetes</taxon>
        <taxon>Mucorales</taxon>
        <taxon>Syncephalastraceae</taxon>
        <taxon>Syncephalastrum</taxon>
    </lineage>
</organism>
<feature type="domain" description="RRM" evidence="2">
    <location>
        <begin position="13"/>
        <end position="55"/>
    </location>
</feature>
<evidence type="ECO:0000259" key="2">
    <source>
        <dbReference type="PROSITE" id="PS50102"/>
    </source>
</evidence>
<keyword evidence="1" id="KW-0694">RNA-binding</keyword>
<dbReference type="EMBL" id="MCGN01000011">
    <property type="protein sequence ID" value="ORY91317.1"/>
    <property type="molecule type" value="Genomic_DNA"/>
</dbReference>
<name>A0A1X2H1K9_SYNRA</name>